<dbReference type="RefSeq" id="WP_039471150.1">
    <property type="nucleotide sequence ID" value="NZ_JSYN01000002.1"/>
</dbReference>
<reference evidence="1 2" key="1">
    <citation type="submission" date="2014-10" db="EMBL/GenBank/DDBJ databases">
        <title>Pedobacter Kyungheensis.</title>
        <authorList>
            <person name="Anderson B.M."/>
            <person name="Newman J.D."/>
        </authorList>
    </citation>
    <scope>NUCLEOTIDE SEQUENCE [LARGE SCALE GENOMIC DNA]</scope>
    <source>
        <strain evidence="1 2">KACC 16221</strain>
    </source>
</reference>
<dbReference type="InterPro" id="IPR024747">
    <property type="entry name" value="Pyridox_Oxase-rel"/>
</dbReference>
<proteinExistence type="predicted"/>
<gene>
    <name evidence="1" type="ORF">OC25_01975</name>
</gene>
<name>A0A0C1FUE5_9SPHI</name>
<keyword evidence="2" id="KW-1185">Reference proteome</keyword>
<organism evidence="1 2">
    <name type="scientific">Pedobacter kyungheensis</name>
    <dbReference type="NCBI Taxonomy" id="1069985"/>
    <lineage>
        <taxon>Bacteria</taxon>
        <taxon>Pseudomonadati</taxon>
        <taxon>Bacteroidota</taxon>
        <taxon>Sphingobacteriia</taxon>
        <taxon>Sphingobacteriales</taxon>
        <taxon>Sphingobacteriaceae</taxon>
        <taxon>Pedobacter</taxon>
    </lineage>
</organism>
<dbReference type="PANTHER" id="PTHR34071">
    <property type="entry name" value="5-NITROIMIDAZOLE ANTIBIOTICS RESISTANCE PROTEIN, NIMA-FAMILY-RELATED PROTEIN-RELATED"/>
    <property type="match status" value="1"/>
</dbReference>
<protein>
    <submittedName>
        <fullName evidence="1">Pyridoxamine 5'-phosphate oxidase</fullName>
    </submittedName>
</protein>
<sequence length="147" mass="16755">MLGDLNKGEMIALLENQVIGRLGCYSDGETYVVPINYVYRNNAIYAHSGPGKKIDMLRHNKEVCFQVDEIKDTFSWKSVVVWGTFEELQGEERQQAMQGIIHRIMPLTYKPSQEVSHGISSGVHQQIIVYKINIKEGTGRFEAHDEL</sequence>
<dbReference type="PANTHER" id="PTHR34071:SF2">
    <property type="entry name" value="FLAVIN-NUCLEOTIDE-BINDING PROTEIN"/>
    <property type="match status" value="1"/>
</dbReference>
<dbReference type="Pfam" id="PF12900">
    <property type="entry name" value="Pyridox_ox_2"/>
    <property type="match status" value="1"/>
</dbReference>
<comment type="caution">
    <text evidence="1">The sequence shown here is derived from an EMBL/GenBank/DDBJ whole genome shotgun (WGS) entry which is preliminary data.</text>
</comment>
<dbReference type="OrthoDB" id="9794935at2"/>
<dbReference type="SUPFAM" id="SSF50475">
    <property type="entry name" value="FMN-binding split barrel"/>
    <property type="match status" value="1"/>
</dbReference>
<evidence type="ECO:0000313" key="1">
    <source>
        <dbReference type="EMBL" id="KIA96537.1"/>
    </source>
</evidence>
<dbReference type="Proteomes" id="UP000031246">
    <property type="component" value="Unassembled WGS sequence"/>
</dbReference>
<accession>A0A0C1FUE5</accession>
<dbReference type="AlphaFoldDB" id="A0A0C1FUE5"/>
<evidence type="ECO:0000313" key="2">
    <source>
        <dbReference type="Proteomes" id="UP000031246"/>
    </source>
</evidence>
<dbReference type="InterPro" id="IPR012349">
    <property type="entry name" value="Split_barrel_FMN-bd"/>
</dbReference>
<dbReference type="Gene3D" id="2.30.110.10">
    <property type="entry name" value="Electron Transport, Fmn-binding Protein, Chain A"/>
    <property type="match status" value="1"/>
</dbReference>
<dbReference type="EMBL" id="JSYN01000002">
    <property type="protein sequence ID" value="KIA96537.1"/>
    <property type="molecule type" value="Genomic_DNA"/>
</dbReference>